<dbReference type="InterPro" id="IPR011989">
    <property type="entry name" value="ARM-like"/>
</dbReference>
<dbReference type="Proteomes" id="UP000078387">
    <property type="component" value="Unassembled WGS sequence"/>
</dbReference>
<dbReference type="SMART" id="SM00325">
    <property type="entry name" value="RhoGEF"/>
    <property type="match status" value="1"/>
</dbReference>
<dbReference type="EMBL" id="BDEQ01000001">
    <property type="protein sequence ID" value="GAT96181.1"/>
    <property type="molecule type" value="Genomic_DNA"/>
</dbReference>
<dbReference type="VEuPathDB" id="AmoebaDB:EHI7A_013480"/>
<dbReference type="PROSITE" id="PS50010">
    <property type="entry name" value="DH_2"/>
    <property type="match status" value="1"/>
</dbReference>
<accession>A0A5K1UXA2</accession>
<dbReference type="OMA" id="ENMACKM"/>
<dbReference type="SUPFAM" id="SSF48065">
    <property type="entry name" value="DBL homology domain (DH-domain)"/>
    <property type="match status" value="1"/>
</dbReference>
<dbReference type="InterPro" id="IPR016024">
    <property type="entry name" value="ARM-type_fold"/>
</dbReference>
<feature type="domain" description="DH" evidence="2">
    <location>
        <begin position="556"/>
        <end position="735"/>
    </location>
</feature>
<dbReference type="SUPFAM" id="SSF48371">
    <property type="entry name" value="ARM repeat"/>
    <property type="match status" value="1"/>
</dbReference>
<dbReference type="InterPro" id="IPR051092">
    <property type="entry name" value="FYVE_RhoGEF_PH"/>
</dbReference>
<protein>
    <submittedName>
        <fullName evidence="3">158792 GRFA protein putative</fullName>
    </submittedName>
</protein>
<dbReference type="VEuPathDB" id="AmoebaDB:EHI5A_029150"/>
<gene>
    <name evidence="3" type="ORF">CL6EHI_097990</name>
</gene>
<evidence type="ECO:0000259" key="2">
    <source>
        <dbReference type="PROSITE" id="PS50010"/>
    </source>
</evidence>
<evidence type="ECO:0000256" key="1">
    <source>
        <dbReference type="SAM" id="MobiDB-lite"/>
    </source>
</evidence>
<feature type="compositionally biased region" description="Basic and acidic residues" evidence="1">
    <location>
        <begin position="475"/>
        <end position="484"/>
    </location>
</feature>
<proteinExistence type="predicted"/>
<evidence type="ECO:0000313" key="3">
    <source>
        <dbReference type="EMBL" id="GAT96181.1"/>
    </source>
</evidence>
<dbReference type="PANTHER" id="PTHR12673:SF263">
    <property type="entry name" value="PLECKSTRIN DOMAIN-CONTAINING PROTEIN"/>
    <property type="match status" value="1"/>
</dbReference>
<dbReference type="Gene3D" id="1.25.10.10">
    <property type="entry name" value="Leucine-rich Repeat Variant"/>
    <property type="match status" value="1"/>
</dbReference>
<dbReference type="GO" id="GO:0005737">
    <property type="term" value="C:cytoplasm"/>
    <property type="evidence" value="ECO:0007669"/>
    <property type="project" value="TreeGrafter"/>
</dbReference>
<dbReference type="VEuPathDB" id="AmoebaDB:EHI8A_014630"/>
<dbReference type="Pfam" id="PF00621">
    <property type="entry name" value="RhoGEF"/>
    <property type="match status" value="1"/>
</dbReference>
<dbReference type="VEuPathDB" id="AmoebaDB:EHI_097990"/>
<dbReference type="AlphaFoldDB" id="A0A5K1UXA2"/>
<dbReference type="Gene3D" id="1.20.900.10">
    <property type="entry name" value="Dbl homology (DH) domain"/>
    <property type="match status" value="1"/>
</dbReference>
<name>A0A5K1UXA2_ENTHI</name>
<organism evidence="3 4">
    <name type="scientific">Entamoeba histolytica</name>
    <dbReference type="NCBI Taxonomy" id="5759"/>
    <lineage>
        <taxon>Eukaryota</taxon>
        <taxon>Amoebozoa</taxon>
        <taxon>Evosea</taxon>
        <taxon>Archamoebae</taxon>
        <taxon>Mastigamoebida</taxon>
        <taxon>Entamoebidae</taxon>
        <taxon>Entamoeba</taxon>
    </lineage>
</organism>
<dbReference type="GO" id="GO:0005085">
    <property type="term" value="F:guanyl-nucleotide exchange factor activity"/>
    <property type="evidence" value="ECO:0007669"/>
    <property type="project" value="InterPro"/>
</dbReference>
<feature type="compositionally biased region" description="Basic and acidic residues" evidence="1">
    <location>
        <begin position="494"/>
        <end position="505"/>
    </location>
</feature>
<dbReference type="InterPro" id="IPR000219">
    <property type="entry name" value="DH_dom"/>
</dbReference>
<dbReference type="InterPro" id="IPR035899">
    <property type="entry name" value="DBL_dom_sf"/>
</dbReference>
<evidence type="ECO:0000313" key="4">
    <source>
        <dbReference type="Proteomes" id="UP000078387"/>
    </source>
</evidence>
<dbReference type="PANTHER" id="PTHR12673">
    <property type="entry name" value="FACIOGENITAL DYSPLASIA PROTEIN"/>
    <property type="match status" value="1"/>
</dbReference>
<sequence length="858" mass="98954">MTVEEAIQIKLSDLIIERLEGSEIQLAKILYSLLHSEEEEEVFKGVCALIDGCENIGFKRFILKIKPTLYSFILIKNFETRYEILGGLLAFIRTMDREVEGYVDFCIKYDKYFVPFLQEALIDPEVSQEQKRNILFTIKTMLNNTQLAGVVSSFIPSVMLEYSPTTPNRDLAAFILFRIVNLTLQNEVVFIKNNGFERIYNIIESEDPNDITTGVTLLVRIFSGKDQKTMNIFNKHLLQTNLLEKLRNYLDSLKGDLLLRVLKLLRLLIRNEGNLQKFCEEGIMLYLMSLIEFPFKDGVDGECVSVAFNIIQYVFYSPETKSLPKEYGFTNKLIQGIQHHKELQSFTIDVILNTMNNVLYDEEMVNQLLFFDCIKVLTEKINELTQKQQTLAINIIAHLQTFQNTLNVSSKKEQKTEEVQGNNMQKVLESMHCVKEEQAKQEQPIQESNIYNNEVSTKEPMNVSEGSLNISCIGEEKKEDDSSTPKKSTFQAGKKHEGSRAHTYLGERKSIRIDKNKAVTKDMLNLPTFSQVANSSSKVTVNDAQMLAELNLKKEKRRLIVQEMYTTEKTYVNQMEKFVTTILPTLIQLMPPAEEMIGNYKDIYELHKEFLKKLEERFNSQKGEALIIVSDIFRELFNNKALQPEYLKYLSQSEESLKYNYAGYSSQMKAQITKWTQSCIVLPNFLILPVQRLPRYILLLETLLKSTPEIVQDEYHALKEVYLLGKKVTTEIDQEKKKMVKAQALLNYSRTIQNYSAPNNRQFLRDSIITVKAKSKLVATVILMSDMLYVCTKKKHIFIPKYTISLLKAGITSNNSDPSLRTITLTSSQPKEPTLTLFFPVDVDFDGWLLDLKMCIKE</sequence>
<dbReference type="VEuPathDB" id="AmoebaDB:KM1_030710"/>
<reference evidence="3 4" key="1">
    <citation type="submission" date="2016-05" db="EMBL/GenBank/DDBJ databases">
        <title>First whole genome sequencing of Entamoeba histolytica HM1:IMSS-clone-6.</title>
        <authorList>
            <person name="Mukherjee Avik.K."/>
            <person name="Izumyama S."/>
            <person name="Nakada-Tsukui K."/>
            <person name="Nozaki T."/>
        </authorList>
    </citation>
    <scope>NUCLEOTIDE SEQUENCE [LARGE SCALE GENOMIC DNA]</scope>
    <source>
        <strain evidence="3 4">HM1:IMSS clone 6</strain>
    </source>
</reference>
<comment type="caution">
    <text evidence="3">The sequence shown here is derived from an EMBL/GenBank/DDBJ whole genome shotgun (WGS) entry which is preliminary data.</text>
</comment>
<feature type="region of interest" description="Disordered" evidence="1">
    <location>
        <begin position="475"/>
        <end position="505"/>
    </location>
</feature>